<accession>A0A4E9DG80</accession>
<gene>
    <name evidence="1" type="ORF">FUG_LOCUS237315</name>
</gene>
<name>A0A4E9DG80_GIBZA</name>
<proteinExistence type="predicted"/>
<dbReference type="EMBL" id="CAAKMV010000127">
    <property type="protein sequence ID" value="VIO57116.1"/>
    <property type="molecule type" value="Genomic_DNA"/>
</dbReference>
<dbReference type="AlphaFoldDB" id="A0A4E9DG80"/>
<reference evidence="1" key="1">
    <citation type="submission" date="2019-04" db="EMBL/GenBank/DDBJ databases">
        <authorList>
            <person name="Melise S."/>
            <person name="Noan J."/>
            <person name="Okalmin O."/>
        </authorList>
    </citation>
    <scope>NUCLEOTIDE SEQUENCE</scope>
    <source>
        <strain evidence="1">FN9</strain>
    </source>
</reference>
<evidence type="ECO:0000313" key="1">
    <source>
        <dbReference type="EMBL" id="VIO57116.1"/>
    </source>
</evidence>
<protein>
    <submittedName>
        <fullName evidence="1">Uncharacterized protein</fullName>
    </submittedName>
</protein>
<organism evidence="1">
    <name type="scientific">Gibberella zeae</name>
    <name type="common">Wheat head blight fungus</name>
    <name type="synonym">Fusarium graminearum</name>
    <dbReference type="NCBI Taxonomy" id="5518"/>
    <lineage>
        <taxon>Eukaryota</taxon>
        <taxon>Fungi</taxon>
        <taxon>Dikarya</taxon>
        <taxon>Ascomycota</taxon>
        <taxon>Pezizomycotina</taxon>
        <taxon>Sordariomycetes</taxon>
        <taxon>Hypocreomycetidae</taxon>
        <taxon>Hypocreales</taxon>
        <taxon>Nectriaceae</taxon>
        <taxon>Fusarium</taxon>
    </lineage>
</organism>
<sequence>MRVHIAAEECQSAEYRFDQDQRATIDDRIRELIMEREESVEVKVAGNEWMLTVEVEKEKYGGISERIVPLNFLKEPAQI</sequence>